<dbReference type="HAMAP" id="MF_01518">
    <property type="entry name" value="Adenine_deamin"/>
    <property type="match status" value="1"/>
</dbReference>
<dbReference type="SUPFAM" id="SSF51338">
    <property type="entry name" value="Composite domain of metallo-dependent hydrolases"/>
    <property type="match status" value="1"/>
</dbReference>
<dbReference type="Proteomes" id="UP000031307">
    <property type="component" value="Unassembled WGS sequence"/>
</dbReference>
<dbReference type="PATRIC" id="fig|83552.4.peg.2193"/>
<reference evidence="9 10" key="1">
    <citation type="journal article" date="2014" name="Mol. Biol. Evol.">
        <title>Massive expansion of Ubiquitination-related gene families within the Chlamydiae.</title>
        <authorList>
            <person name="Domman D."/>
            <person name="Collingro A."/>
            <person name="Lagkouvardos I."/>
            <person name="Gehre L."/>
            <person name="Weinmaier T."/>
            <person name="Rattei T."/>
            <person name="Subtil A."/>
            <person name="Horn M."/>
        </authorList>
    </citation>
    <scope>NUCLEOTIDE SEQUENCE [LARGE SCALE GENOMIC DNA]</scope>
    <source>
        <strain evidence="9 10">OEW1</strain>
    </source>
</reference>
<sequence length="563" mass="61649">MLKLVTIDKGRIMMKEFTLTGNIVDILSKKIFPGSVTVRDGKIVAVKSQDKITSQQFILPGFIDAHVHVESSMLVPSEFARLAVPHGTVATVSDPHEIGNVLGIEGVRYMIQNGNQVPFHFYFGAPSCVPATSFETSGATISAKELRALFEQDKLKYLSEMMNYPGVLARDSVVMDKIQIAQELGLPIDGHAPGLKGTEAERYISAGISTDHECYTLEEALDKIKYGMKILIREGSAAKNYAALHPLIESHPQQVMFCSDDKHPHELVKGHINQLVKRSIVEYGYEVMDVLRCASYHPVEHYKLDVGLLRVGDSADFIVVDNLRDLTVLRTYIKGLLVSQRGESLIHSIESDVVNHFNVSMKKEEDFTIQATADIIQVIGALDGELITKKLQAKAKVVGNHFVSDPQQDVLKLVVVNRYKEAPIAGAFIHGFGLKEGALASCIAHDSHNIIAVGVSDRELCHAVNAVIENRGGISVVNQDSVDVLPLPIAGIMSHQDGYQVAKSYAQLDEKVKQLGSPLHAPFMTLSFMALLVIPSLKLSDKGLFDGTAFKFTSLGLDTAIKT</sequence>
<accession>A0A0C1EJF3</accession>
<organism evidence="9 10">
    <name type="scientific">Parachlamydia acanthamoebae</name>
    <dbReference type="NCBI Taxonomy" id="83552"/>
    <lineage>
        <taxon>Bacteria</taxon>
        <taxon>Pseudomonadati</taxon>
        <taxon>Chlamydiota</taxon>
        <taxon>Chlamydiia</taxon>
        <taxon>Parachlamydiales</taxon>
        <taxon>Parachlamydiaceae</taxon>
        <taxon>Parachlamydia</taxon>
    </lineage>
</organism>
<dbReference type="InterPro" id="IPR006680">
    <property type="entry name" value="Amidohydro-rel"/>
</dbReference>
<dbReference type="EC" id="3.5.4.2" evidence="2 6"/>
<dbReference type="NCBIfam" id="TIGR01178">
    <property type="entry name" value="ade"/>
    <property type="match status" value="1"/>
</dbReference>
<dbReference type="InterPro" id="IPR032466">
    <property type="entry name" value="Metal_Hydrolase"/>
</dbReference>
<dbReference type="PANTHER" id="PTHR11113:SF2">
    <property type="entry name" value="ADENINE DEAMINASE"/>
    <property type="match status" value="1"/>
</dbReference>
<dbReference type="AlphaFoldDB" id="A0A0C1EJF3"/>
<dbReference type="GO" id="GO:0000034">
    <property type="term" value="F:adenine deaminase activity"/>
    <property type="evidence" value="ECO:0007669"/>
    <property type="project" value="UniProtKB-UniRule"/>
</dbReference>
<dbReference type="Gene3D" id="3.20.20.140">
    <property type="entry name" value="Metal-dependent hydrolases"/>
    <property type="match status" value="1"/>
</dbReference>
<dbReference type="InterPro" id="IPR011059">
    <property type="entry name" value="Metal-dep_hydrolase_composite"/>
</dbReference>
<comment type="catalytic activity">
    <reaction evidence="5 6">
        <text>adenine + H2O + H(+) = hypoxanthine + NH4(+)</text>
        <dbReference type="Rhea" id="RHEA:23688"/>
        <dbReference type="ChEBI" id="CHEBI:15377"/>
        <dbReference type="ChEBI" id="CHEBI:15378"/>
        <dbReference type="ChEBI" id="CHEBI:16708"/>
        <dbReference type="ChEBI" id="CHEBI:17368"/>
        <dbReference type="ChEBI" id="CHEBI:28938"/>
        <dbReference type="EC" id="3.5.4.2"/>
    </reaction>
</comment>
<dbReference type="EMBL" id="JSAM01000108">
    <property type="protein sequence ID" value="KIA76684.1"/>
    <property type="molecule type" value="Genomic_DNA"/>
</dbReference>
<feature type="domain" description="Amidohydrolase-related" evidence="7">
    <location>
        <begin position="57"/>
        <end position="337"/>
    </location>
</feature>
<evidence type="ECO:0000259" key="7">
    <source>
        <dbReference type="Pfam" id="PF01979"/>
    </source>
</evidence>
<evidence type="ECO:0000256" key="3">
    <source>
        <dbReference type="ARBA" id="ARBA00022801"/>
    </source>
</evidence>
<evidence type="ECO:0000313" key="10">
    <source>
        <dbReference type="Proteomes" id="UP000031307"/>
    </source>
</evidence>
<dbReference type="GO" id="GO:0006146">
    <property type="term" value="P:adenine catabolic process"/>
    <property type="evidence" value="ECO:0007669"/>
    <property type="project" value="InterPro"/>
</dbReference>
<dbReference type="Pfam" id="PF01979">
    <property type="entry name" value="Amidohydro_1"/>
    <property type="match status" value="1"/>
</dbReference>
<comment type="similarity">
    <text evidence="1 6">Belongs to the metallo-dependent hydrolases superfamily. Adenine deaminase family.</text>
</comment>
<dbReference type="PANTHER" id="PTHR11113">
    <property type="entry name" value="N-ACETYLGLUCOSAMINE-6-PHOSPHATE DEACETYLASE"/>
    <property type="match status" value="1"/>
</dbReference>
<proteinExistence type="inferred from homology"/>
<evidence type="ECO:0000313" key="9">
    <source>
        <dbReference type="EMBL" id="KIA76684.1"/>
    </source>
</evidence>
<name>A0A0C1EJF3_9BACT</name>
<evidence type="ECO:0000256" key="4">
    <source>
        <dbReference type="ARBA" id="ARBA00023211"/>
    </source>
</evidence>
<dbReference type="Pfam" id="PF13382">
    <property type="entry name" value="Adenine_deam_C"/>
    <property type="match status" value="1"/>
</dbReference>
<dbReference type="SUPFAM" id="SSF51556">
    <property type="entry name" value="Metallo-dependent hydrolases"/>
    <property type="match status" value="1"/>
</dbReference>
<comment type="caution">
    <text evidence="9">The sequence shown here is derived from an EMBL/GenBank/DDBJ whole genome shotgun (WGS) entry which is preliminary data.</text>
</comment>
<gene>
    <name evidence="6 9" type="primary">ade</name>
    <name evidence="9" type="ORF">DB43_HM00070</name>
</gene>
<dbReference type="InterPro" id="IPR006679">
    <property type="entry name" value="Adenine_deam"/>
</dbReference>
<comment type="cofactor">
    <cofactor evidence="6">
        <name>Mn(2+)</name>
        <dbReference type="ChEBI" id="CHEBI:29035"/>
    </cofactor>
</comment>
<keyword evidence="3 6" id="KW-0378">Hydrolase</keyword>
<evidence type="ECO:0000256" key="6">
    <source>
        <dbReference type="HAMAP-Rule" id="MF_01518"/>
    </source>
</evidence>
<evidence type="ECO:0000256" key="1">
    <source>
        <dbReference type="ARBA" id="ARBA00006773"/>
    </source>
</evidence>
<feature type="domain" description="Adenine deaminase C-terminal" evidence="8">
    <location>
        <begin position="386"/>
        <end position="551"/>
    </location>
</feature>
<dbReference type="Gene3D" id="2.30.40.10">
    <property type="entry name" value="Urease, subunit C, domain 1"/>
    <property type="match status" value="1"/>
</dbReference>
<keyword evidence="4 6" id="KW-0464">Manganese</keyword>
<dbReference type="InterPro" id="IPR026912">
    <property type="entry name" value="Adenine_deam_C"/>
</dbReference>
<evidence type="ECO:0000256" key="5">
    <source>
        <dbReference type="ARBA" id="ARBA00047720"/>
    </source>
</evidence>
<evidence type="ECO:0000256" key="2">
    <source>
        <dbReference type="ARBA" id="ARBA00012782"/>
    </source>
</evidence>
<evidence type="ECO:0000259" key="8">
    <source>
        <dbReference type="Pfam" id="PF13382"/>
    </source>
</evidence>
<protein>
    <recommendedName>
        <fullName evidence="2 6">Adenine deaminase</fullName>
        <shortName evidence="6">Adenase</shortName>
        <shortName evidence="6">Adenine aminase</shortName>
        <ecNumber evidence="2 6">3.5.4.2</ecNumber>
    </recommendedName>
</protein>
<dbReference type="CDD" id="cd01295">
    <property type="entry name" value="AdeC"/>
    <property type="match status" value="1"/>
</dbReference>